<dbReference type="GO" id="GO:0004725">
    <property type="term" value="F:protein tyrosine phosphatase activity"/>
    <property type="evidence" value="ECO:0007669"/>
    <property type="project" value="UniProtKB-EC"/>
</dbReference>
<evidence type="ECO:0000313" key="5">
    <source>
        <dbReference type="EMBL" id="RIE16018.1"/>
    </source>
</evidence>
<dbReference type="Gene3D" id="3.20.20.140">
    <property type="entry name" value="Metal-dependent hydrolases"/>
    <property type="match status" value="1"/>
</dbReference>
<dbReference type="PANTHER" id="PTHR39181:SF1">
    <property type="entry name" value="TYROSINE-PROTEIN PHOSPHATASE YWQE"/>
    <property type="match status" value="1"/>
</dbReference>
<dbReference type="RefSeq" id="WP_119086419.1">
    <property type="nucleotide sequence ID" value="NZ_QXIY01000040.1"/>
</dbReference>
<evidence type="ECO:0000256" key="4">
    <source>
        <dbReference type="ARBA" id="ARBA00051722"/>
    </source>
</evidence>
<organism evidence="5 6">
    <name type="scientific">Candidatus Cryosericum septentrionale</name>
    <dbReference type="NCBI Taxonomy" id="2290913"/>
    <lineage>
        <taxon>Bacteria</taxon>
        <taxon>Pseudomonadati</taxon>
        <taxon>Caldisericota/Cryosericota group</taxon>
        <taxon>Candidatus Cryosericota</taxon>
        <taxon>Candidatus Cryosericia</taxon>
        <taxon>Candidatus Cryosericales</taxon>
        <taxon>Candidatus Cryosericaceae</taxon>
        <taxon>Candidatus Cryosericum</taxon>
    </lineage>
</organism>
<name>A0A398DV81_9BACT</name>
<proteinExistence type="inferred from homology"/>
<dbReference type="Proteomes" id="UP000266113">
    <property type="component" value="Unassembled WGS sequence"/>
</dbReference>
<dbReference type="PIRSF" id="PIRSF016557">
    <property type="entry name" value="Caps_synth_CpsB"/>
    <property type="match status" value="1"/>
</dbReference>
<comment type="catalytic activity">
    <reaction evidence="4">
        <text>O-phospho-L-tyrosyl-[protein] + H2O = L-tyrosyl-[protein] + phosphate</text>
        <dbReference type="Rhea" id="RHEA:10684"/>
        <dbReference type="Rhea" id="RHEA-COMP:10136"/>
        <dbReference type="Rhea" id="RHEA-COMP:20101"/>
        <dbReference type="ChEBI" id="CHEBI:15377"/>
        <dbReference type="ChEBI" id="CHEBI:43474"/>
        <dbReference type="ChEBI" id="CHEBI:46858"/>
        <dbReference type="ChEBI" id="CHEBI:61978"/>
        <dbReference type="EC" id="3.1.3.48"/>
    </reaction>
</comment>
<keyword evidence="3" id="KW-0378">Hydrolase</keyword>
<gene>
    <name evidence="5" type="ORF">SMC1_08880</name>
</gene>
<protein>
    <recommendedName>
        <fullName evidence="2">protein-tyrosine-phosphatase</fullName>
        <ecNumber evidence="2">3.1.3.48</ecNumber>
    </recommendedName>
</protein>
<dbReference type="Pfam" id="PF19567">
    <property type="entry name" value="CpsB_CapC"/>
    <property type="match status" value="1"/>
</dbReference>
<keyword evidence="6" id="KW-1185">Reference proteome</keyword>
<comment type="caution">
    <text evidence="5">The sequence shown here is derived from an EMBL/GenBank/DDBJ whole genome shotgun (WGS) entry which is preliminary data.</text>
</comment>
<dbReference type="PANTHER" id="PTHR39181">
    <property type="entry name" value="TYROSINE-PROTEIN PHOSPHATASE YWQE"/>
    <property type="match status" value="1"/>
</dbReference>
<dbReference type="EMBL" id="QXIY01000040">
    <property type="protein sequence ID" value="RIE16018.1"/>
    <property type="molecule type" value="Genomic_DNA"/>
</dbReference>
<dbReference type="AlphaFoldDB" id="A0A398DV81"/>
<dbReference type="EC" id="3.1.3.48" evidence="2"/>
<evidence type="ECO:0000256" key="1">
    <source>
        <dbReference type="ARBA" id="ARBA00005750"/>
    </source>
</evidence>
<comment type="similarity">
    <text evidence="1">Belongs to the metallo-dependent hydrolases superfamily. CpsB/CapC family.</text>
</comment>
<dbReference type="InterPro" id="IPR016667">
    <property type="entry name" value="Caps_polysacc_synth_CpsB/CapC"/>
</dbReference>
<reference evidence="5 6" key="1">
    <citation type="submission" date="2018-09" db="EMBL/GenBank/DDBJ databases">
        <title>Discovery and Ecogenomic Context for Candidatus Cryosericales, a Global Caldiserica Order Active in Thawing Permafrost.</title>
        <authorList>
            <person name="Martinez M.A."/>
            <person name="Woodcroft B.J."/>
            <person name="Ignacio Espinoza J.C."/>
            <person name="Zayed A."/>
            <person name="Singleton C.M."/>
            <person name="Boyd J."/>
            <person name="Li Y.-F."/>
            <person name="Purvine S."/>
            <person name="Maughan H."/>
            <person name="Hodgkins S.B."/>
            <person name="Anderson D."/>
            <person name="Sederholm M."/>
            <person name="Temperton B."/>
            <person name="Saleska S.R."/>
            <person name="Tyson G.W."/>
            <person name="Rich V.I."/>
        </authorList>
    </citation>
    <scope>NUCLEOTIDE SEQUENCE [LARGE SCALE GENOMIC DNA]</scope>
    <source>
        <strain evidence="5 6">SMC1</strain>
    </source>
</reference>
<sequence length="216" mass="23667">MSIVDIHCHILPGLDDGSPDMATSVAMARLAVAAGIGTMIGTPHWIEDEHETDPAVVRQTARDLQAELNSRAIPLTVLPGNEVLICPDLPDRVKKGDVLTLADRGTHLLLELPCEDLPTYVDDVIFGLQLQGITPVLAHVERYTYVRSDWHVLDRWVQRGCLAQVNASSLDRGRGDDLVQDLMDRGLVACTATDAHDAVSRPPVILHHSFSDLKLH</sequence>
<dbReference type="SUPFAM" id="SSF89550">
    <property type="entry name" value="PHP domain-like"/>
    <property type="match status" value="1"/>
</dbReference>
<evidence type="ECO:0000256" key="2">
    <source>
        <dbReference type="ARBA" id="ARBA00013064"/>
    </source>
</evidence>
<evidence type="ECO:0000313" key="6">
    <source>
        <dbReference type="Proteomes" id="UP000266113"/>
    </source>
</evidence>
<dbReference type="InterPro" id="IPR016195">
    <property type="entry name" value="Pol/histidinol_Pase-like"/>
</dbReference>
<dbReference type="GO" id="GO:0030145">
    <property type="term" value="F:manganese ion binding"/>
    <property type="evidence" value="ECO:0007669"/>
    <property type="project" value="InterPro"/>
</dbReference>
<accession>A0A398DV81</accession>
<dbReference type="OrthoDB" id="9788539at2"/>
<evidence type="ECO:0000256" key="3">
    <source>
        <dbReference type="ARBA" id="ARBA00022801"/>
    </source>
</evidence>